<keyword evidence="8" id="KW-1185">Reference proteome</keyword>
<feature type="transmembrane region" description="Helical" evidence="5">
    <location>
        <begin position="406"/>
        <end position="431"/>
    </location>
</feature>
<feature type="transmembrane region" description="Helical" evidence="5">
    <location>
        <begin position="103"/>
        <end position="122"/>
    </location>
</feature>
<evidence type="ECO:0000259" key="6">
    <source>
        <dbReference type="Pfam" id="PF13515"/>
    </source>
</evidence>
<accession>A0ABN1M8D0</accession>
<feature type="transmembrane region" description="Helical" evidence="5">
    <location>
        <begin position="463"/>
        <end position="481"/>
    </location>
</feature>
<evidence type="ECO:0000256" key="2">
    <source>
        <dbReference type="ARBA" id="ARBA00022692"/>
    </source>
</evidence>
<keyword evidence="3 5" id="KW-1133">Transmembrane helix</keyword>
<feature type="transmembrane region" description="Helical" evidence="5">
    <location>
        <begin position="20"/>
        <end position="44"/>
    </location>
</feature>
<dbReference type="EMBL" id="BAAACP010000016">
    <property type="protein sequence ID" value="GAA0865562.1"/>
    <property type="molecule type" value="Genomic_DNA"/>
</dbReference>
<keyword evidence="4 5" id="KW-0472">Membrane</keyword>
<proteinExistence type="predicted"/>
<evidence type="ECO:0000256" key="3">
    <source>
        <dbReference type="ARBA" id="ARBA00022989"/>
    </source>
</evidence>
<sequence>MKNIISKTLVFIGAIPTAIFFKYMFGTVNMLVGITGFMAALTLMENDYTANPIRNTLRFIFIELFLGLSAFISSFSAPLTLIFTFIVVFFIVYIFTFDTSKPIYMPFIFCYLFMLYMPVKQIDMPNRIEALILSGILIMLVQMLVNKNKFWNKSKSSICKNINLLIDEIDLLLEKKDINLLKESSKKLSKQLQTLSQSLYSRKEKTFLISDKSRLYLCIVQTLEGANIILEKSIQDIDNLGKYDDVLVKLKLQFNNILKFMNEEKSNKELKNQLNEFIYEGDDIHYSHYISYELRQNMTLLRDMLDNLENGGLSYSDKKYGINEKIKEREIIKRRFNRNSLRFTFAFRIALLVSFGAFIVDYFDLYKGKWMVFTLSSVIQPYIESSETKMIDRIKGSLIGILLFELLFHLIPSMEVKMLIAFTCGYIGFYFKDYAKKMIFMTVFALSMGATNNDFNILSFDRLKFILIGCIIAFIANRIIFPYKIKDVTKNLVKKSVELNNNLATILENLNINNLDIHNLRETILTNRLTNDKININNNTILSDSIGNFLNSERIIMSNLRVFKSSIKNNRIRNLDIGNVCKEMQKYVNGDLSKDYVIKNFDNLSERDDKLIFMNIYEIFRNIDNAKKYANEIESL</sequence>
<feature type="transmembrane region" description="Helical" evidence="5">
    <location>
        <begin position="79"/>
        <end position="96"/>
    </location>
</feature>
<evidence type="ECO:0000313" key="7">
    <source>
        <dbReference type="EMBL" id="GAA0865562.1"/>
    </source>
</evidence>
<comment type="subcellular location">
    <subcellularLocation>
        <location evidence="1">Membrane</location>
        <topology evidence="1">Multi-pass membrane protein</topology>
    </subcellularLocation>
</comment>
<organism evidence="7 8">
    <name type="scientific">Paraclostridium tenue</name>
    <dbReference type="NCBI Taxonomy" id="1737"/>
    <lineage>
        <taxon>Bacteria</taxon>
        <taxon>Bacillati</taxon>
        <taxon>Bacillota</taxon>
        <taxon>Clostridia</taxon>
        <taxon>Peptostreptococcales</taxon>
        <taxon>Peptostreptococcaceae</taxon>
        <taxon>Paraclostridium</taxon>
    </lineage>
</organism>
<feature type="transmembrane region" description="Helical" evidence="5">
    <location>
        <begin position="128"/>
        <end position="145"/>
    </location>
</feature>
<evidence type="ECO:0000256" key="1">
    <source>
        <dbReference type="ARBA" id="ARBA00004141"/>
    </source>
</evidence>
<feature type="transmembrane region" description="Helical" evidence="5">
    <location>
        <begin position="343"/>
        <end position="363"/>
    </location>
</feature>
<name>A0ABN1M8D0_9FIRM</name>
<comment type="caution">
    <text evidence="7">The sequence shown here is derived from an EMBL/GenBank/DDBJ whole genome shotgun (WGS) entry which is preliminary data.</text>
</comment>
<reference evidence="7 8" key="1">
    <citation type="journal article" date="2019" name="Int. J. Syst. Evol. Microbiol.">
        <title>The Global Catalogue of Microorganisms (GCM) 10K type strain sequencing project: providing services to taxonomists for standard genome sequencing and annotation.</title>
        <authorList>
            <consortium name="The Broad Institute Genomics Platform"/>
            <consortium name="The Broad Institute Genome Sequencing Center for Infectious Disease"/>
            <person name="Wu L."/>
            <person name="Ma J."/>
        </authorList>
    </citation>
    <scope>NUCLEOTIDE SEQUENCE [LARGE SCALE GENOMIC DNA]</scope>
    <source>
        <strain evidence="7 8">JCM 6486</strain>
    </source>
</reference>
<keyword evidence="2 5" id="KW-0812">Transmembrane</keyword>
<evidence type="ECO:0000256" key="5">
    <source>
        <dbReference type="SAM" id="Phobius"/>
    </source>
</evidence>
<dbReference type="Proteomes" id="UP001400965">
    <property type="component" value="Unassembled WGS sequence"/>
</dbReference>
<protein>
    <recommendedName>
        <fullName evidence="6">Integral membrane bound transporter domain-containing protein</fullName>
    </recommendedName>
</protein>
<evidence type="ECO:0000313" key="8">
    <source>
        <dbReference type="Proteomes" id="UP001400965"/>
    </source>
</evidence>
<feature type="domain" description="Integral membrane bound transporter" evidence="6">
    <location>
        <begin position="357"/>
        <end position="475"/>
    </location>
</feature>
<dbReference type="Pfam" id="PF13515">
    <property type="entry name" value="FUSC_2"/>
    <property type="match status" value="1"/>
</dbReference>
<dbReference type="RefSeq" id="WP_346046237.1">
    <property type="nucleotide sequence ID" value="NZ_BAAACP010000016.1"/>
</dbReference>
<evidence type="ECO:0000256" key="4">
    <source>
        <dbReference type="ARBA" id="ARBA00023136"/>
    </source>
</evidence>
<gene>
    <name evidence="7" type="ORF">GCM10008917_23500</name>
</gene>
<dbReference type="InterPro" id="IPR049453">
    <property type="entry name" value="Memb_transporter_dom"/>
</dbReference>